<dbReference type="EC" id="2.5.1.61" evidence="8"/>
<dbReference type="Pfam" id="PF03900">
    <property type="entry name" value="Porphobil_deamC"/>
    <property type="match status" value="1"/>
</dbReference>
<evidence type="ECO:0000256" key="4">
    <source>
        <dbReference type="ARBA" id="ARBA00011245"/>
    </source>
</evidence>
<dbReference type="InterPro" id="IPR022419">
    <property type="entry name" value="Porphobilin_deaminase_cofac_BS"/>
</dbReference>
<dbReference type="Gene3D" id="3.30.160.40">
    <property type="entry name" value="Porphobilinogen deaminase, C-terminal domain"/>
    <property type="match status" value="1"/>
</dbReference>
<name>A0A518BSV7_9BACT</name>
<evidence type="ECO:0000256" key="3">
    <source>
        <dbReference type="ARBA" id="ARBA00005638"/>
    </source>
</evidence>
<comment type="function">
    <text evidence="1 8">Tetrapolymerization of the monopyrrole PBG into the hydroxymethylbilane pre-uroporphyrinogen in several discrete steps.</text>
</comment>
<dbReference type="SUPFAM" id="SSF54782">
    <property type="entry name" value="Porphobilinogen deaminase (hydroxymethylbilane synthase), C-terminal domain"/>
    <property type="match status" value="1"/>
</dbReference>
<comment type="similarity">
    <text evidence="3 8">Belongs to the HMBS family.</text>
</comment>
<dbReference type="EMBL" id="CP036287">
    <property type="protein sequence ID" value="QDU70052.1"/>
    <property type="molecule type" value="Genomic_DNA"/>
</dbReference>
<comment type="catalytic activity">
    <reaction evidence="7 8">
        <text>4 porphobilinogen + H2O = hydroxymethylbilane + 4 NH4(+)</text>
        <dbReference type="Rhea" id="RHEA:13185"/>
        <dbReference type="ChEBI" id="CHEBI:15377"/>
        <dbReference type="ChEBI" id="CHEBI:28938"/>
        <dbReference type="ChEBI" id="CHEBI:57845"/>
        <dbReference type="ChEBI" id="CHEBI:58126"/>
        <dbReference type="EC" id="2.5.1.61"/>
    </reaction>
</comment>
<proteinExistence type="inferred from homology"/>
<feature type="domain" description="Porphobilinogen deaminase C-terminal" evidence="10">
    <location>
        <begin position="224"/>
        <end position="292"/>
    </location>
</feature>
<gene>
    <name evidence="8 11" type="primary">hemC</name>
    <name evidence="11" type="ORF">Pla133_51750</name>
</gene>
<dbReference type="PRINTS" id="PR00151">
    <property type="entry name" value="PORPHBDMNASE"/>
</dbReference>
<evidence type="ECO:0000313" key="12">
    <source>
        <dbReference type="Proteomes" id="UP000316921"/>
    </source>
</evidence>
<dbReference type="HAMAP" id="MF_00260">
    <property type="entry name" value="Porphobil_deam"/>
    <property type="match status" value="1"/>
</dbReference>
<organism evidence="11 12">
    <name type="scientific">Engelhardtia mirabilis</name>
    <dbReference type="NCBI Taxonomy" id="2528011"/>
    <lineage>
        <taxon>Bacteria</taxon>
        <taxon>Pseudomonadati</taxon>
        <taxon>Planctomycetota</taxon>
        <taxon>Planctomycetia</taxon>
        <taxon>Planctomycetia incertae sedis</taxon>
        <taxon>Engelhardtia</taxon>
    </lineage>
</organism>
<evidence type="ECO:0000259" key="10">
    <source>
        <dbReference type="Pfam" id="PF03900"/>
    </source>
</evidence>
<dbReference type="PANTHER" id="PTHR11557:SF0">
    <property type="entry name" value="PORPHOBILINOGEN DEAMINASE"/>
    <property type="match status" value="1"/>
</dbReference>
<dbReference type="FunFam" id="3.40.190.10:FF:000005">
    <property type="entry name" value="Porphobilinogen deaminase"/>
    <property type="match status" value="1"/>
</dbReference>
<comment type="cofactor">
    <cofactor evidence="8">
        <name>dipyrromethane</name>
        <dbReference type="ChEBI" id="CHEBI:60342"/>
    </cofactor>
    <text evidence="8">Binds 1 dipyrromethane group covalently.</text>
</comment>
<dbReference type="SUPFAM" id="SSF53850">
    <property type="entry name" value="Periplasmic binding protein-like II"/>
    <property type="match status" value="1"/>
</dbReference>
<dbReference type="KEGG" id="pbap:Pla133_51750"/>
<dbReference type="GO" id="GO:0004418">
    <property type="term" value="F:hydroxymethylbilane synthase activity"/>
    <property type="evidence" value="ECO:0007669"/>
    <property type="project" value="UniProtKB-UniRule"/>
</dbReference>
<comment type="miscellaneous">
    <text evidence="8">The porphobilinogen subunits are added to the dipyrromethane group.</text>
</comment>
<evidence type="ECO:0000256" key="7">
    <source>
        <dbReference type="ARBA" id="ARBA00048169"/>
    </source>
</evidence>
<dbReference type="GO" id="GO:0005737">
    <property type="term" value="C:cytoplasm"/>
    <property type="evidence" value="ECO:0007669"/>
    <property type="project" value="UniProtKB-UniRule"/>
</dbReference>
<dbReference type="PROSITE" id="PS00533">
    <property type="entry name" value="PORPHOBILINOGEN_DEAM"/>
    <property type="match status" value="1"/>
</dbReference>
<feature type="domain" description="Porphobilinogen deaminase N-terminal" evidence="9">
    <location>
        <begin position="5"/>
        <end position="207"/>
    </location>
</feature>
<reference evidence="11 12" key="1">
    <citation type="submission" date="2019-02" db="EMBL/GenBank/DDBJ databases">
        <title>Deep-cultivation of Planctomycetes and their phenomic and genomic characterization uncovers novel biology.</title>
        <authorList>
            <person name="Wiegand S."/>
            <person name="Jogler M."/>
            <person name="Boedeker C."/>
            <person name="Pinto D."/>
            <person name="Vollmers J."/>
            <person name="Rivas-Marin E."/>
            <person name="Kohn T."/>
            <person name="Peeters S.H."/>
            <person name="Heuer A."/>
            <person name="Rast P."/>
            <person name="Oberbeckmann S."/>
            <person name="Bunk B."/>
            <person name="Jeske O."/>
            <person name="Meyerdierks A."/>
            <person name="Storesund J.E."/>
            <person name="Kallscheuer N."/>
            <person name="Luecker S."/>
            <person name="Lage O.M."/>
            <person name="Pohl T."/>
            <person name="Merkel B.J."/>
            <person name="Hornburger P."/>
            <person name="Mueller R.-W."/>
            <person name="Bruemmer F."/>
            <person name="Labrenz M."/>
            <person name="Spormann A.M."/>
            <person name="Op den Camp H."/>
            <person name="Overmann J."/>
            <person name="Amann R."/>
            <person name="Jetten M.S.M."/>
            <person name="Mascher T."/>
            <person name="Medema M.H."/>
            <person name="Devos D.P."/>
            <person name="Kaster A.-K."/>
            <person name="Ovreas L."/>
            <person name="Rohde M."/>
            <person name="Galperin M.Y."/>
            <person name="Jogler C."/>
        </authorList>
    </citation>
    <scope>NUCLEOTIDE SEQUENCE [LARGE SCALE GENOMIC DNA]</scope>
    <source>
        <strain evidence="11 12">Pla133</strain>
    </source>
</reference>
<dbReference type="RefSeq" id="WP_419191953.1">
    <property type="nucleotide sequence ID" value="NZ_CP036287.1"/>
</dbReference>
<dbReference type="InterPro" id="IPR036803">
    <property type="entry name" value="Porphobilinogen_deaminase_C_sf"/>
</dbReference>
<comment type="subunit">
    <text evidence="4 8">Monomer.</text>
</comment>
<dbReference type="PIRSF" id="PIRSF001438">
    <property type="entry name" value="4pyrrol_synth_OHMeBilane_synth"/>
    <property type="match status" value="1"/>
</dbReference>
<protein>
    <recommendedName>
        <fullName evidence="8">Porphobilinogen deaminase</fullName>
        <shortName evidence="8">PBG</shortName>
        <ecNumber evidence="8">2.5.1.61</ecNumber>
    </recommendedName>
    <alternativeName>
        <fullName evidence="8">Hydroxymethylbilane synthase</fullName>
        <shortName evidence="8">HMBS</shortName>
    </alternativeName>
    <alternativeName>
        <fullName evidence="8">Pre-uroporphyrinogen synthase</fullName>
    </alternativeName>
</protein>
<dbReference type="Proteomes" id="UP000316921">
    <property type="component" value="Chromosome"/>
</dbReference>
<keyword evidence="6 8" id="KW-0627">Porphyrin biosynthesis</keyword>
<dbReference type="InterPro" id="IPR022417">
    <property type="entry name" value="Porphobilin_deaminase_N"/>
</dbReference>
<dbReference type="PANTHER" id="PTHR11557">
    <property type="entry name" value="PORPHOBILINOGEN DEAMINASE"/>
    <property type="match status" value="1"/>
</dbReference>
<evidence type="ECO:0000313" key="11">
    <source>
        <dbReference type="EMBL" id="QDU70052.1"/>
    </source>
</evidence>
<feature type="modified residue" description="S-(dipyrrolylmethanemethyl)cysteine" evidence="8">
    <location>
        <position position="239"/>
    </location>
</feature>
<dbReference type="NCBIfam" id="TIGR00212">
    <property type="entry name" value="hemC"/>
    <property type="match status" value="1"/>
</dbReference>
<evidence type="ECO:0000259" key="9">
    <source>
        <dbReference type="Pfam" id="PF01379"/>
    </source>
</evidence>
<keyword evidence="5 8" id="KW-0808">Transferase</keyword>
<evidence type="ECO:0000256" key="5">
    <source>
        <dbReference type="ARBA" id="ARBA00022679"/>
    </source>
</evidence>
<dbReference type="InterPro" id="IPR000860">
    <property type="entry name" value="HemC"/>
</dbReference>
<evidence type="ECO:0000256" key="6">
    <source>
        <dbReference type="ARBA" id="ARBA00023244"/>
    </source>
</evidence>
<dbReference type="Gene3D" id="3.40.190.10">
    <property type="entry name" value="Periplasmic binding protein-like II"/>
    <property type="match status" value="2"/>
</dbReference>
<evidence type="ECO:0000256" key="8">
    <source>
        <dbReference type="HAMAP-Rule" id="MF_00260"/>
    </source>
</evidence>
<dbReference type="AlphaFoldDB" id="A0A518BSV7"/>
<evidence type="ECO:0000256" key="1">
    <source>
        <dbReference type="ARBA" id="ARBA00002869"/>
    </source>
</evidence>
<comment type="pathway">
    <text evidence="2">Porphyrin-containing compound metabolism; protoporphyrin-IX biosynthesis; coproporphyrinogen-III from 5-aminolevulinate: step 2/4.</text>
</comment>
<dbReference type="InterPro" id="IPR022418">
    <property type="entry name" value="Porphobilinogen_deaminase_C"/>
</dbReference>
<keyword evidence="12" id="KW-1185">Reference proteome</keyword>
<evidence type="ECO:0000256" key="2">
    <source>
        <dbReference type="ARBA" id="ARBA00004735"/>
    </source>
</evidence>
<dbReference type="GO" id="GO:0006782">
    <property type="term" value="P:protoporphyrinogen IX biosynthetic process"/>
    <property type="evidence" value="ECO:0007669"/>
    <property type="project" value="UniProtKB-UniRule"/>
</dbReference>
<accession>A0A518BSV7</accession>
<dbReference type="Pfam" id="PF01379">
    <property type="entry name" value="Porphobil_deam"/>
    <property type="match status" value="1"/>
</dbReference>
<sequence length="309" mass="33068">MNFPLATRASQLALWQAEATSAALKAAWSDIRPELLRITSKGDADQTSDLARFGRIGIFTVEVDRALLEGRAHASVHSLKDMTTTLHEGTMLSGVLGRGPVEDVLVSRGGERLAELPAGARVATGSLRRAAMVRAQRPELEIVQIRGNVETRLRKLAEGEAEALVMARAGLERLGLGEQITEVLDTRRFLPAVGQGIVGIVCRQGDWTHHERVQAIRDLEAWDEALAERALLRTLRGGCNVPVGAHARVVEGVIALEARVLSVDGTEVVEASASAPRGDAEALGELLGRQLLEAGAARLIDDARASIGE</sequence>